<reference evidence="4 5" key="1">
    <citation type="submission" date="2020-03" db="EMBL/GenBank/DDBJ databases">
        <title>Vagococcus sp. nov., isolated from beetles.</title>
        <authorList>
            <person name="Hyun D.-W."/>
            <person name="Bae J.-W."/>
        </authorList>
    </citation>
    <scope>NUCLEOTIDE SEQUENCE [LARGE SCALE GENOMIC DNA]</scope>
    <source>
        <strain evidence="4 5">HDW17A</strain>
    </source>
</reference>
<protein>
    <submittedName>
        <fullName evidence="4">TetR/AcrR family transcriptional regulator</fullName>
    </submittedName>
</protein>
<dbReference type="GO" id="GO:0003677">
    <property type="term" value="F:DNA binding"/>
    <property type="evidence" value="ECO:0007669"/>
    <property type="project" value="UniProtKB-UniRule"/>
</dbReference>
<evidence type="ECO:0000313" key="5">
    <source>
        <dbReference type="Proteomes" id="UP000500890"/>
    </source>
</evidence>
<organism evidence="4 5">
    <name type="scientific">Vagococcus coleopterorum</name>
    <dbReference type="NCBI Taxonomy" id="2714946"/>
    <lineage>
        <taxon>Bacteria</taxon>
        <taxon>Bacillati</taxon>
        <taxon>Bacillota</taxon>
        <taxon>Bacilli</taxon>
        <taxon>Lactobacillales</taxon>
        <taxon>Enterococcaceae</taxon>
        <taxon>Vagococcus</taxon>
    </lineage>
</organism>
<evidence type="ECO:0000256" key="1">
    <source>
        <dbReference type="ARBA" id="ARBA00023125"/>
    </source>
</evidence>
<accession>A0A6G8ANF2</accession>
<dbReference type="SUPFAM" id="SSF46689">
    <property type="entry name" value="Homeodomain-like"/>
    <property type="match status" value="1"/>
</dbReference>
<dbReference type="KEGG" id="vah:G7081_04910"/>
<dbReference type="EMBL" id="CP049886">
    <property type="protein sequence ID" value="QIL46455.1"/>
    <property type="molecule type" value="Genomic_DNA"/>
</dbReference>
<dbReference type="AlphaFoldDB" id="A0A6G8ANF2"/>
<feature type="DNA-binding region" description="H-T-H motif" evidence="2">
    <location>
        <begin position="34"/>
        <end position="53"/>
    </location>
</feature>
<dbReference type="Pfam" id="PF17924">
    <property type="entry name" value="TetR_C_19"/>
    <property type="match status" value="1"/>
</dbReference>
<keyword evidence="1 2" id="KW-0238">DNA-binding</keyword>
<feature type="domain" description="HTH tetR-type" evidence="3">
    <location>
        <begin position="11"/>
        <end position="71"/>
    </location>
</feature>
<dbReference type="Pfam" id="PF00440">
    <property type="entry name" value="TetR_N"/>
    <property type="match status" value="1"/>
</dbReference>
<keyword evidence="5" id="KW-1185">Reference proteome</keyword>
<name>A0A6G8ANF2_9ENTE</name>
<proteinExistence type="predicted"/>
<dbReference type="Proteomes" id="UP000500890">
    <property type="component" value="Chromosome"/>
</dbReference>
<evidence type="ECO:0000259" key="3">
    <source>
        <dbReference type="PROSITE" id="PS50977"/>
    </source>
</evidence>
<evidence type="ECO:0000313" key="4">
    <source>
        <dbReference type="EMBL" id="QIL46455.1"/>
    </source>
</evidence>
<dbReference type="InterPro" id="IPR009057">
    <property type="entry name" value="Homeodomain-like_sf"/>
</dbReference>
<evidence type="ECO:0000256" key="2">
    <source>
        <dbReference type="PROSITE-ProRule" id="PRU00335"/>
    </source>
</evidence>
<dbReference type="RefSeq" id="WP_166007844.1">
    <property type="nucleotide sequence ID" value="NZ_CP049886.1"/>
</dbReference>
<dbReference type="PROSITE" id="PS50977">
    <property type="entry name" value="HTH_TETR_2"/>
    <property type="match status" value="1"/>
</dbReference>
<dbReference type="Gene3D" id="1.10.357.10">
    <property type="entry name" value="Tetracycline Repressor, domain 2"/>
    <property type="match status" value="1"/>
</dbReference>
<sequence>MPTETFFNLKPEKKNLILNAAFKEFSQHNIHDALVSNIVADSNISRGAFYKYFTDIEDLYYFVYRQITEDAHSLVIDGIKRADGDLFLGIEYYLSALVLSYSTSDHQKYFETLTLNTNYELEHKLSGEDQSESSASMKQFARLINPDNLLIQSKAEMIDFLKVLTPLIHQCMIDYFVNKWDEDELITQYHRRIKWLKHGVLKNE</sequence>
<dbReference type="InterPro" id="IPR001647">
    <property type="entry name" value="HTH_TetR"/>
</dbReference>
<gene>
    <name evidence="4" type="ORF">G7081_04910</name>
</gene>